<dbReference type="SUPFAM" id="SSF141371">
    <property type="entry name" value="PilZ domain-like"/>
    <property type="match status" value="1"/>
</dbReference>
<dbReference type="EMBL" id="JABBJJ010000561">
    <property type="protein sequence ID" value="NMO23240.1"/>
    <property type="molecule type" value="Genomic_DNA"/>
</dbReference>
<sequence length="294" mass="30956">MEGLGALLPTAQSLQLVVALRAEDAGLEVKVEAPGYPRSAVERLAEEVKRTGGTFVELWRLPKAERDSFRATTFGAGTPYAGNERGAAARALQQHLGRLALSGARPSGPPPNPLEAPVPGRATPPGRTPAVARPAEPPRPAPADERAGAAPEETDSSTGSPGESSTPPPPPPAARVQTHRVQVAPPGSPQRRGRRFAVKLELEFRTELDFVREHALNISNGGLFVRTAHRPQPDSVVTVDVKLPNGERLQGDAVVVHVVDDPYTGGVGLAFLSDDVTFSQTLDRYLASLAGGLG</sequence>
<feature type="region of interest" description="Disordered" evidence="1">
    <location>
        <begin position="101"/>
        <end position="194"/>
    </location>
</feature>
<reference evidence="3 4" key="1">
    <citation type="submission" date="2020-04" db="EMBL/GenBank/DDBJ databases">
        <title>Draft genome of Pyxidicoccus fallax type strain.</title>
        <authorList>
            <person name="Whitworth D.E."/>
        </authorList>
    </citation>
    <scope>NUCLEOTIDE SEQUENCE [LARGE SCALE GENOMIC DNA]</scope>
    <source>
        <strain evidence="3 4">DSM 14698</strain>
    </source>
</reference>
<name>A0A848M069_9BACT</name>
<comment type="caution">
    <text evidence="3">The sequence shown here is derived from an EMBL/GenBank/DDBJ whole genome shotgun (WGS) entry which is preliminary data.</text>
</comment>
<feature type="domain" description="PilZ" evidence="2">
    <location>
        <begin position="190"/>
        <end position="287"/>
    </location>
</feature>
<organism evidence="3 4">
    <name type="scientific">Pyxidicoccus fallax</name>
    <dbReference type="NCBI Taxonomy" id="394095"/>
    <lineage>
        <taxon>Bacteria</taxon>
        <taxon>Pseudomonadati</taxon>
        <taxon>Myxococcota</taxon>
        <taxon>Myxococcia</taxon>
        <taxon>Myxococcales</taxon>
        <taxon>Cystobacterineae</taxon>
        <taxon>Myxococcaceae</taxon>
        <taxon>Pyxidicoccus</taxon>
    </lineage>
</organism>
<keyword evidence="4" id="KW-1185">Reference proteome</keyword>
<accession>A0A848M069</accession>
<dbReference type="Pfam" id="PF07238">
    <property type="entry name" value="PilZ"/>
    <property type="match status" value="1"/>
</dbReference>
<dbReference type="GO" id="GO:0035438">
    <property type="term" value="F:cyclic-di-GMP binding"/>
    <property type="evidence" value="ECO:0007669"/>
    <property type="project" value="InterPro"/>
</dbReference>
<dbReference type="AlphaFoldDB" id="A0A848M069"/>
<dbReference type="InterPro" id="IPR009875">
    <property type="entry name" value="PilZ_domain"/>
</dbReference>
<feature type="compositionally biased region" description="Pro residues" evidence="1">
    <location>
        <begin position="107"/>
        <end position="116"/>
    </location>
</feature>
<evidence type="ECO:0000313" key="3">
    <source>
        <dbReference type="EMBL" id="NMO23240.1"/>
    </source>
</evidence>
<dbReference type="Proteomes" id="UP000518300">
    <property type="component" value="Unassembled WGS sequence"/>
</dbReference>
<evidence type="ECO:0000313" key="4">
    <source>
        <dbReference type="Proteomes" id="UP000518300"/>
    </source>
</evidence>
<evidence type="ECO:0000256" key="1">
    <source>
        <dbReference type="SAM" id="MobiDB-lite"/>
    </source>
</evidence>
<protein>
    <submittedName>
        <fullName evidence="3">TIGR02266 family protein</fullName>
    </submittedName>
</protein>
<proteinExistence type="predicted"/>
<dbReference type="NCBIfam" id="TIGR02266">
    <property type="entry name" value="gmx_TIGR02266"/>
    <property type="match status" value="1"/>
</dbReference>
<evidence type="ECO:0000259" key="2">
    <source>
        <dbReference type="Pfam" id="PF07238"/>
    </source>
</evidence>
<gene>
    <name evidence="3" type="ORF">HG543_51525</name>
</gene>
<dbReference type="Gene3D" id="2.40.10.220">
    <property type="entry name" value="predicted glycosyltransferase like domains"/>
    <property type="match status" value="1"/>
</dbReference>
<dbReference type="InterPro" id="IPR011752">
    <property type="entry name" value="PilV_Myxo-type"/>
</dbReference>
<feature type="compositionally biased region" description="Low complexity" evidence="1">
    <location>
        <begin position="148"/>
        <end position="165"/>
    </location>
</feature>